<dbReference type="GO" id="GO:0033557">
    <property type="term" value="C:Slx1-Slx4 complex"/>
    <property type="evidence" value="ECO:0007669"/>
    <property type="project" value="UniProtKB-UniRule"/>
</dbReference>
<feature type="compositionally biased region" description="Basic and acidic residues" evidence="10">
    <location>
        <begin position="621"/>
        <end position="635"/>
    </location>
</feature>
<comment type="subcellular location">
    <subcellularLocation>
        <location evidence="1 9">Nucleus</location>
    </subcellularLocation>
</comment>
<comment type="function">
    <text evidence="9">Regulatory subunit of the SLX1-SLX4 structure-specific endonuclease that resolves DNA secondary structures generated during DNA repair and recombination. Has endonuclease activity towards branched DNA substrates, introducing single-strand cuts in duplex DNA close to junctions with ss-DNA.</text>
</comment>
<feature type="compositionally biased region" description="Polar residues" evidence="10">
    <location>
        <begin position="669"/>
        <end position="679"/>
    </location>
</feature>
<dbReference type="GO" id="GO:0006310">
    <property type="term" value="P:DNA recombination"/>
    <property type="evidence" value="ECO:0007669"/>
    <property type="project" value="UniProtKB-UniRule"/>
</dbReference>
<dbReference type="HOGENOM" id="CLU_016773_0_0_1"/>
<dbReference type="GO" id="GO:0017108">
    <property type="term" value="F:5'-flap endonuclease activity"/>
    <property type="evidence" value="ECO:0007669"/>
    <property type="project" value="InterPro"/>
</dbReference>
<feature type="compositionally biased region" description="Basic and acidic residues" evidence="10">
    <location>
        <begin position="601"/>
        <end position="613"/>
    </location>
</feature>
<evidence type="ECO:0000256" key="5">
    <source>
        <dbReference type="ARBA" id="ARBA00023172"/>
    </source>
</evidence>
<sequence>MASKFDNTIVIPASSPEQNWARSVSPCTPSRLFGLSPLSPSPPSLLSPSKLFDEVRLKMQNDQPSPKSPLDKVSKKATAPITTAGTPIVSEHFTQTARSGSSKAKTIRNRKSSKSQEGQNKILTGRVAKATATSKAKDTTGSKLNAGTKKTKTTSNSQDDKPTKEAETKKVVDSEGLNLEEALKRRSDWTPPKASVPAIISLDEDSPSGNCGAKTSFGYSLRDYHYSRENSVSEVILPRKEGNPTKRRRLELVESEILQERKPLQQRQTKDAEKTRKTKAKPKKHPKTITARMTALYEPIDETEGLFVFDEELEAGEDFKKPAKPKKKTSTKQKEPDCVILSPAAATKSLNDQNFLFGTCSQLERDDSPTFFEETQKAIRLSENLTLENPALSTISTVPSTTSIVIKYTSKKSHWSEAARDFHGAVVQPEIIDMTDSPTIDTALSQLSEMNREAPKMASLVSAKPTSGIKPLTEKEIIPSCRPTADIQSTSSKPKSNKIGPDIVGKKAEPSTKKPTNQLPEMPNFNGYTDVELRKKVKSYGLKAIGRRKRLIALLDKCWQSKHGNVATSADDVETSSLAAINGTASVSTARISDTQVSEELPVRKKSDGESKAASRAGKRKVVEKPAARKDETAAKKAASPIRTSSYMVDEIEDSEEEIIPSPTRIRVQRQSSTRQTTPAIGCLPLGSKSKRPSTKNKASTFDECTLIELQSSIARAIRLQTRPKNLLTNGSCPPQLTWHEKILLYEPIILEDFATWLNTEGFALVSEDREVGVALVRTWCESQAMAF</sequence>
<feature type="region of interest" description="Disordered" evidence="10">
    <location>
        <begin position="484"/>
        <end position="523"/>
    </location>
</feature>
<feature type="compositionally biased region" description="Basic residues" evidence="10">
    <location>
        <begin position="276"/>
        <end position="287"/>
    </location>
</feature>
<dbReference type="InterPro" id="IPR018574">
    <property type="entry name" value="Structure-sp_endonuc_su_Slx4"/>
</dbReference>
<feature type="region of interest" description="Disordered" evidence="10">
    <location>
        <begin position="260"/>
        <end position="287"/>
    </location>
</feature>
<feature type="compositionally biased region" description="Basic and acidic residues" evidence="10">
    <location>
        <begin position="260"/>
        <end position="275"/>
    </location>
</feature>
<feature type="region of interest" description="Disordered" evidence="10">
    <location>
        <begin position="59"/>
        <end position="173"/>
    </location>
</feature>
<protein>
    <recommendedName>
        <fullName evidence="8 9">Structure-specific endonuclease subunit SLX4</fullName>
    </recommendedName>
</protein>
<accession>A0A093UY69</accession>
<keyword evidence="3 9" id="KW-0597">Phosphoprotein</keyword>
<evidence type="ECO:0000256" key="1">
    <source>
        <dbReference type="ARBA" id="ARBA00004123"/>
    </source>
</evidence>
<feature type="compositionally biased region" description="Basic and acidic residues" evidence="10">
    <location>
        <begin position="158"/>
        <end position="173"/>
    </location>
</feature>
<dbReference type="HAMAP" id="MF_03110">
    <property type="entry name" value="Endonuc_su_Slx4"/>
    <property type="match status" value="1"/>
</dbReference>
<evidence type="ECO:0000313" key="11">
    <source>
        <dbReference type="EMBL" id="KFX42674.1"/>
    </source>
</evidence>
<keyword evidence="11" id="KW-0540">Nuclease</keyword>
<keyword evidence="5 9" id="KW-0233">DNA recombination</keyword>
<gene>
    <name evidence="9" type="primary">SLX4</name>
    <name evidence="11" type="ORF">GQ26_0420700</name>
</gene>
<dbReference type="GO" id="GO:0006260">
    <property type="term" value="P:DNA replication"/>
    <property type="evidence" value="ECO:0007669"/>
    <property type="project" value="InterPro"/>
</dbReference>
<name>A0A093UY69_TALMA</name>
<dbReference type="GO" id="GO:0006281">
    <property type="term" value="P:DNA repair"/>
    <property type="evidence" value="ECO:0007669"/>
    <property type="project" value="UniProtKB-UniRule"/>
</dbReference>
<evidence type="ECO:0000256" key="2">
    <source>
        <dbReference type="ARBA" id="ARBA00006661"/>
    </source>
</evidence>
<feature type="region of interest" description="Disordered" evidence="10">
    <location>
        <begin position="593"/>
        <end position="697"/>
    </location>
</feature>
<keyword evidence="7 9" id="KW-0539">Nucleus</keyword>
<feature type="compositionally biased region" description="Polar residues" evidence="10">
    <location>
        <begin position="92"/>
        <end position="104"/>
    </location>
</feature>
<organism evidence="11">
    <name type="scientific">Talaromyces marneffei PM1</name>
    <dbReference type="NCBI Taxonomy" id="1077442"/>
    <lineage>
        <taxon>Eukaryota</taxon>
        <taxon>Fungi</taxon>
        <taxon>Dikarya</taxon>
        <taxon>Ascomycota</taxon>
        <taxon>Pezizomycotina</taxon>
        <taxon>Eurotiomycetes</taxon>
        <taxon>Eurotiomycetidae</taxon>
        <taxon>Eurotiales</taxon>
        <taxon>Trichocomaceae</taxon>
        <taxon>Talaromyces</taxon>
        <taxon>Talaromyces sect. Talaromyces</taxon>
    </lineage>
</organism>
<evidence type="ECO:0000256" key="8">
    <source>
        <dbReference type="ARBA" id="ARBA00029496"/>
    </source>
</evidence>
<keyword evidence="11" id="KW-0378">Hydrolase</keyword>
<dbReference type="EMBL" id="JPOX01000042">
    <property type="protein sequence ID" value="KFX42674.1"/>
    <property type="molecule type" value="Genomic_DNA"/>
</dbReference>
<evidence type="ECO:0000256" key="10">
    <source>
        <dbReference type="SAM" id="MobiDB-lite"/>
    </source>
</evidence>
<comment type="similarity">
    <text evidence="2 9">Belongs to the SLX4 family.</text>
</comment>
<keyword evidence="11" id="KW-0255">Endonuclease</keyword>
<comment type="caution">
    <text evidence="11">The sequence shown here is derived from an EMBL/GenBank/DDBJ whole genome shotgun (WGS) entry which is preliminary data.</text>
</comment>
<keyword evidence="4 9" id="KW-0227">DNA damage</keyword>
<feature type="compositionally biased region" description="Low complexity" evidence="10">
    <location>
        <begin position="77"/>
        <end position="88"/>
    </location>
</feature>
<dbReference type="AlphaFoldDB" id="A0A093UY69"/>
<proteinExistence type="inferred from homology"/>
<feature type="compositionally biased region" description="Acidic residues" evidence="10">
    <location>
        <begin position="650"/>
        <end position="659"/>
    </location>
</feature>
<keyword evidence="6 9" id="KW-0234">DNA repair</keyword>
<dbReference type="InterPro" id="IPR027784">
    <property type="entry name" value="Slx4_ascomycetes"/>
</dbReference>
<dbReference type="Pfam" id="PF09494">
    <property type="entry name" value="Slx4"/>
    <property type="match status" value="1"/>
</dbReference>
<evidence type="ECO:0000256" key="3">
    <source>
        <dbReference type="ARBA" id="ARBA00022553"/>
    </source>
</evidence>
<evidence type="ECO:0000256" key="7">
    <source>
        <dbReference type="ARBA" id="ARBA00023242"/>
    </source>
</evidence>
<dbReference type="CDD" id="cd22999">
    <property type="entry name" value="SAP_SLX4"/>
    <property type="match status" value="1"/>
</dbReference>
<comment type="PTM">
    <text evidence="9">Phosphorylated in response to DNA damage.</text>
</comment>
<dbReference type="eggNOG" id="ENOG502S832">
    <property type="taxonomic scope" value="Eukaryota"/>
</dbReference>
<evidence type="ECO:0000256" key="4">
    <source>
        <dbReference type="ARBA" id="ARBA00022763"/>
    </source>
</evidence>
<comment type="subunit">
    <text evidence="9">Forms a heterodimer with SLX1.</text>
</comment>
<evidence type="ECO:0000256" key="6">
    <source>
        <dbReference type="ARBA" id="ARBA00023204"/>
    </source>
</evidence>
<reference evidence="11" key="1">
    <citation type="journal article" date="2014" name="PLoS Genet.">
        <title>Signature Gene Expression Reveals Novel Clues to the Molecular Mechanisms of Dimorphic Transition in Penicillium marneffei.</title>
        <authorList>
            <person name="Yang E."/>
            <person name="Wang G."/>
            <person name="Cai J."/>
            <person name="Woo P.C."/>
            <person name="Lau S.K."/>
            <person name="Yuen K.-Y."/>
            <person name="Chow W.-N."/>
            <person name="Lin X."/>
        </authorList>
    </citation>
    <scope>NUCLEOTIDE SEQUENCE [LARGE SCALE GENOMIC DNA]</scope>
    <source>
        <strain evidence="11">PM1</strain>
    </source>
</reference>
<evidence type="ECO:0000256" key="9">
    <source>
        <dbReference type="HAMAP-Rule" id="MF_03110"/>
    </source>
</evidence>